<accession>X7YR30</accession>
<dbReference type="EMBL" id="JAOB01000090">
    <property type="protein sequence ID" value="EUA08963.1"/>
    <property type="molecule type" value="Genomic_DNA"/>
</dbReference>
<reference evidence="2" key="1">
    <citation type="submission" date="2014-01" db="EMBL/GenBank/DDBJ databases">
        <authorList>
            <person name="Brown-Elliot B."/>
            <person name="Wallace R."/>
            <person name="Lenaerts A."/>
            <person name="Ordway D."/>
            <person name="DeGroote M.A."/>
            <person name="Parker T."/>
            <person name="Sizemore C."/>
            <person name="Tallon L.J."/>
            <person name="Sadzewicz L.K."/>
            <person name="Sengamalay N."/>
            <person name="Fraser C.M."/>
            <person name="Hine E."/>
            <person name="Shefchek K.A."/>
            <person name="Das S.P."/>
            <person name="Tettelin H."/>
        </authorList>
    </citation>
    <scope>NUCLEOTIDE SEQUENCE [LARGE SCALE GENOMIC DNA]</scope>
    <source>
        <strain evidence="2">4042</strain>
    </source>
</reference>
<evidence type="ECO:0000313" key="2">
    <source>
        <dbReference type="EMBL" id="EUA08963.1"/>
    </source>
</evidence>
<gene>
    <name evidence="2" type="ORF">I553_10020</name>
</gene>
<name>X7YR30_MYCXE</name>
<protein>
    <submittedName>
        <fullName evidence="2">PPE domain protein</fullName>
    </submittedName>
</protein>
<comment type="caution">
    <text evidence="2">The sequence shown here is derived from an EMBL/GenBank/DDBJ whole genome shotgun (WGS) entry which is preliminary data.</text>
</comment>
<feature type="region of interest" description="Disordered" evidence="1">
    <location>
        <begin position="1"/>
        <end position="25"/>
    </location>
</feature>
<organism evidence="2">
    <name type="scientific">Mycobacterium xenopi 4042</name>
    <dbReference type="NCBI Taxonomy" id="1299334"/>
    <lineage>
        <taxon>Bacteria</taxon>
        <taxon>Bacillati</taxon>
        <taxon>Actinomycetota</taxon>
        <taxon>Actinomycetes</taxon>
        <taxon>Mycobacteriales</taxon>
        <taxon>Mycobacteriaceae</taxon>
        <taxon>Mycobacterium</taxon>
    </lineage>
</organism>
<proteinExistence type="predicted"/>
<dbReference type="PATRIC" id="fig|1299334.3.peg.9507"/>
<dbReference type="AlphaFoldDB" id="X7YR30"/>
<evidence type="ECO:0000256" key="1">
    <source>
        <dbReference type="SAM" id="MobiDB-lite"/>
    </source>
</evidence>
<sequence length="71" mass="7776">MALPPEVHSALISSGPGRVDVGGGGRMEHAERRIRLSGRGAQRPAGRVQAGAWEGPLRSLMRRRTCRFWRG</sequence>